<feature type="compositionally biased region" description="Polar residues" evidence="1">
    <location>
        <begin position="56"/>
        <end position="66"/>
    </location>
</feature>
<gene>
    <name evidence="2" type="ORF">PXEA_LOCUS2473</name>
</gene>
<dbReference type="AlphaFoldDB" id="A0A448WDD8"/>
<dbReference type="EMBL" id="CAAALY010005303">
    <property type="protein sequence ID" value="VEL09033.1"/>
    <property type="molecule type" value="Genomic_DNA"/>
</dbReference>
<name>A0A448WDD8_9PLAT</name>
<evidence type="ECO:0000256" key="1">
    <source>
        <dbReference type="SAM" id="MobiDB-lite"/>
    </source>
</evidence>
<feature type="compositionally biased region" description="Basic and acidic residues" evidence="1">
    <location>
        <begin position="1"/>
        <end position="13"/>
    </location>
</feature>
<comment type="caution">
    <text evidence="2">The sequence shown here is derived from an EMBL/GenBank/DDBJ whole genome shotgun (WGS) entry which is preliminary data.</text>
</comment>
<organism evidence="2 3">
    <name type="scientific">Protopolystoma xenopodis</name>
    <dbReference type="NCBI Taxonomy" id="117903"/>
    <lineage>
        <taxon>Eukaryota</taxon>
        <taxon>Metazoa</taxon>
        <taxon>Spiralia</taxon>
        <taxon>Lophotrochozoa</taxon>
        <taxon>Platyhelminthes</taxon>
        <taxon>Monogenea</taxon>
        <taxon>Polyopisthocotylea</taxon>
        <taxon>Polystomatidea</taxon>
        <taxon>Polystomatidae</taxon>
        <taxon>Protopolystoma</taxon>
    </lineage>
</organism>
<sequence length="66" mass="7002">MMLRRCSPEKRPDPNASIRPATSQLVCQKEDHEKCLATASSANGPAPAGLLDTRSAKLSPSPATLK</sequence>
<evidence type="ECO:0000313" key="2">
    <source>
        <dbReference type="EMBL" id="VEL09033.1"/>
    </source>
</evidence>
<proteinExistence type="predicted"/>
<feature type="region of interest" description="Disordered" evidence="1">
    <location>
        <begin position="38"/>
        <end position="66"/>
    </location>
</feature>
<accession>A0A448WDD8</accession>
<reference evidence="2" key="1">
    <citation type="submission" date="2018-11" db="EMBL/GenBank/DDBJ databases">
        <authorList>
            <consortium name="Pathogen Informatics"/>
        </authorList>
    </citation>
    <scope>NUCLEOTIDE SEQUENCE</scope>
</reference>
<dbReference type="Proteomes" id="UP000784294">
    <property type="component" value="Unassembled WGS sequence"/>
</dbReference>
<keyword evidence="3" id="KW-1185">Reference proteome</keyword>
<protein>
    <submittedName>
        <fullName evidence="2">Uncharacterized protein</fullName>
    </submittedName>
</protein>
<evidence type="ECO:0000313" key="3">
    <source>
        <dbReference type="Proteomes" id="UP000784294"/>
    </source>
</evidence>
<feature type="region of interest" description="Disordered" evidence="1">
    <location>
        <begin position="1"/>
        <end position="23"/>
    </location>
</feature>